<name>A0ABY9RB34_9FLAO</name>
<dbReference type="RefSeq" id="WP_309532762.1">
    <property type="nucleotide sequence ID" value="NZ_CP133721.1"/>
</dbReference>
<organism evidence="1 2">
    <name type="scientific">Flavobacterium nakdongensis</name>
    <dbReference type="NCBI Taxonomy" id="3073563"/>
    <lineage>
        <taxon>Bacteria</taxon>
        <taxon>Pseudomonadati</taxon>
        <taxon>Bacteroidota</taxon>
        <taxon>Flavobacteriia</taxon>
        <taxon>Flavobacteriales</taxon>
        <taxon>Flavobacteriaceae</taxon>
        <taxon>Flavobacterium</taxon>
    </lineage>
</organism>
<protein>
    <recommendedName>
        <fullName evidence="3">DUF3828 domain-containing protein</fullName>
    </recommendedName>
</protein>
<reference evidence="1" key="1">
    <citation type="submission" date="2023-09" db="EMBL/GenBank/DDBJ databases">
        <title>Flavobacterium sp. 20NA77.7 isolated from freshwater.</title>
        <authorList>
            <person name="Le V."/>
            <person name="Ko S.-R."/>
            <person name="Ahn C.-Y."/>
            <person name="Oh H.-M."/>
        </authorList>
    </citation>
    <scope>NUCLEOTIDE SEQUENCE</scope>
    <source>
        <strain evidence="1">20NA77.7</strain>
    </source>
</reference>
<dbReference type="Proteomes" id="UP001180481">
    <property type="component" value="Chromosome"/>
</dbReference>
<evidence type="ECO:0000313" key="2">
    <source>
        <dbReference type="Proteomes" id="UP001180481"/>
    </source>
</evidence>
<sequence>MRKTALLFYFFSLIFCIGCDKIDEEEATKVVDNFYKIHDQNDNDFRKMDTLLLSRDLIDLIRKTKKREEQEIELIKNSAYPTDKPFTVDGDLFTRVNEGIYNHKILEVKLFKNKIKVLVEFNNKTYKELTNYADVILIPDNGWKVDNIIFKKYEGNKSIQEDLKKYIYDTKLNFVSTN</sequence>
<evidence type="ECO:0000313" key="1">
    <source>
        <dbReference type="EMBL" id="WMW78457.1"/>
    </source>
</evidence>
<evidence type="ECO:0008006" key="3">
    <source>
        <dbReference type="Google" id="ProtNLM"/>
    </source>
</evidence>
<gene>
    <name evidence="1" type="ORF">RF683_03140</name>
</gene>
<keyword evidence="2" id="KW-1185">Reference proteome</keyword>
<proteinExistence type="predicted"/>
<accession>A0ABY9RB34</accession>
<dbReference type="EMBL" id="CP133721">
    <property type="protein sequence ID" value="WMW78457.1"/>
    <property type="molecule type" value="Genomic_DNA"/>
</dbReference>